<dbReference type="SUPFAM" id="SSF52172">
    <property type="entry name" value="CheY-like"/>
    <property type="match status" value="1"/>
</dbReference>
<dbReference type="SMART" id="SM00342">
    <property type="entry name" value="HTH_ARAC"/>
    <property type="match status" value="1"/>
</dbReference>
<evidence type="ECO:0000259" key="9">
    <source>
        <dbReference type="PROSITE" id="PS01124"/>
    </source>
</evidence>
<dbReference type="InterPro" id="IPR018060">
    <property type="entry name" value="HTH_AraC"/>
</dbReference>
<sequence length="510" mass="57597">MYKVLLCDDEPFIVEGLYDMIDWPALGLEIAGSAGNGRLALDAMAAAPVDILVTDIAMPKMNGLELIAAARAARPGLKVIVLSAYSEFDYLREGMKLGIENYLLKPINVQELEETLRSTVLKLHTEQEEIRFLAYGTQLIKDNTLHRWLNGRMAQDEFEERADRLGLVFRRPWTAAAVLRCRDLSQNEADALIDALTAQFDEDAVVFRDLDGDLVVLAGFDQQDISLAAWLERIAQARDETAGSDRPGTLSGSEMHRTAEMATGYEEAKRAQAYFLVYPERQWMLYGEAAAFARGGEANFPVDWAEYEKLLLGKEPGRLTTVLDADFQRLRSQAGMHPAYLKEIAVELIVRFKLLLQEVKRTEEITLFADGLDRVQRAADLSELTEAVRDVALACIASLGAGGRSPVVEQVLHMIHEHYADDLSLKTLGAQFNVHPVYLGQLFIKEMSEPFTEYMNRYRIDRAKELLKTTHYKVQEISRLVGYWESGYFYKQFKKHVGISPTDFKNVVKK</sequence>
<protein>
    <submittedName>
        <fullName evidence="11">Response regulator transcription factor</fullName>
    </submittedName>
</protein>
<dbReference type="PROSITE" id="PS01124">
    <property type="entry name" value="HTH_ARAC_FAMILY_2"/>
    <property type="match status" value="1"/>
</dbReference>
<keyword evidence="6" id="KW-0238">DNA-binding</keyword>
<dbReference type="PANTHER" id="PTHR42713:SF3">
    <property type="entry name" value="TRANSCRIPTIONAL REGULATORY PROTEIN HPTR"/>
    <property type="match status" value="1"/>
</dbReference>
<proteinExistence type="predicted"/>
<dbReference type="PANTHER" id="PTHR42713">
    <property type="entry name" value="HISTIDINE KINASE-RELATED"/>
    <property type="match status" value="1"/>
</dbReference>
<dbReference type="PROSITE" id="PS00041">
    <property type="entry name" value="HTH_ARAC_FAMILY_1"/>
    <property type="match status" value="1"/>
</dbReference>
<keyword evidence="12" id="KW-1185">Reference proteome</keyword>
<dbReference type="Proteomes" id="UP000621560">
    <property type="component" value="Unassembled WGS sequence"/>
</dbReference>
<dbReference type="AlphaFoldDB" id="A0A927GU08"/>
<dbReference type="SMART" id="SM00448">
    <property type="entry name" value="REC"/>
    <property type="match status" value="1"/>
</dbReference>
<keyword evidence="7" id="KW-0804">Transcription</keyword>
<dbReference type="GO" id="GO:0003700">
    <property type="term" value="F:DNA-binding transcription factor activity"/>
    <property type="evidence" value="ECO:0007669"/>
    <property type="project" value="InterPro"/>
</dbReference>
<evidence type="ECO:0000256" key="7">
    <source>
        <dbReference type="ARBA" id="ARBA00023163"/>
    </source>
</evidence>
<name>A0A927GU08_9BACL</name>
<dbReference type="InterPro" id="IPR001789">
    <property type="entry name" value="Sig_transdc_resp-reg_receiver"/>
</dbReference>
<dbReference type="CDD" id="cd17536">
    <property type="entry name" value="REC_YesN-like"/>
    <property type="match status" value="1"/>
</dbReference>
<dbReference type="InterPro" id="IPR009057">
    <property type="entry name" value="Homeodomain-like_sf"/>
</dbReference>
<evidence type="ECO:0000313" key="11">
    <source>
        <dbReference type="EMBL" id="MBD2848178.1"/>
    </source>
</evidence>
<keyword evidence="4" id="KW-0902">Two-component regulatory system</keyword>
<dbReference type="Pfam" id="PF17853">
    <property type="entry name" value="GGDEF_2"/>
    <property type="match status" value="1"/>
</dbReference>
<evidence type="ECO:0000256" key="2">
    <source>
        <dbReference type="ARBA" id="ARBA00022490"/>
    </source>
</evidence>
<reference evidence="11" key="1">
    <citation type="submission" date="2020-09" db="EMBL/GenBank/DDBJ databases">
        <title>A novel bacterium of genus Paenibacillus, isolated from South China Sea.</title>
        <authorList>
            <person name="Huang H."/>
            <person name="Mo K."/>
            <person name="Hu Y."/>
        </authorList>
    </citation>
    <scope>NUCLEOTIDE SEQUENCE</scope>
    <source>
        <strain evidence="11">IB182496</strain>
    </source>
</reference>
<gene>
    <name evidence="11" type="ORF">IDH44_23530</name>
</gene>
<evidence type="ECO:0000259" key="10">
    <source>
        <dbReference type="PROSITE" id="PS50110"/>
    </source>
</evidence>
<feature type="domain" description="HTH araC/xylS-type" evidence="9">
    <location>
        <begin position="409"/>
        <end position="507"/>
    </location>
</feature>
<dbReference type="EMBL" id="JACXIZ010000056">
    <property type="protein sequence ID" value="MBD2848178.1"/>
    <property type="molecule type" value="Genomic_DNA"/>
</dbReference>
<dbReference type="GO" id="GO:0005737">
    <property type="term" value="C:cytoplasm"/>
    <property type="evidence" value="ECO:0007669"/>
    <property type="project" value="UniProtKB-SubCell"/>
</dbReference>
<dbReference type="PROSITE" id="PS50110">
    <property type="entry name" value="RESPONSE_REGULATORY"/>
    <property type="match status" value="1"/>
</dbReference>
<dbReference type="Pfam" id="PF00072">
    <property type="entry name" value="Response_reg"/>
    <property type="match status" value="1"/>
</dbReference>
<dbReference type="SUPFAM" id="SSF46689">
    <property type="entry name" value="Homeodomain-like"/>
    <property type="match status" value="2"/>
</dbReference>
<organism evidence="11 12">
    <name type="scientific">Paenibacillus sabuli</name>
    <dbReference type="NCBI Taxonomy" id="2772509"/>
    <lineage>
        <taxon>Bacteria</taxon>
        <taxon>Bacillati</taxon>
        <taxon>Bacillota</taxon>
        <taxon>Bacilli</taxon>
        <taxon>Bacillales</taxon>
        <taxon>Paenibacillaceae</taxon>
        <taxon>Paenibacillus</taxon>
    </lineage>
</organism>
<dbReference type="InterPro" id="IPR018062">
    <property type="entry name" value="HTH_AraC-typ_CS"/>
</dbReference>
<keyword evidence="5" id="KW-0805">Transcription regulation</keyword>
<keyword evidence="3 8" id="KW-0597">Phosphoprotein</keyword>
<evidence type="ECO:0000313" key="12">
    <source>
        <dbReference type="Proteomes" id="UP000621560"/>
    </source>
</evidence>
<evidence type="ECO:0000256" key="3">
    <source>
        <dbReference type="ARBA" id="ARBA00022553"/>
    </source>
</evidence>
<dbReference type="Gene3D" id="3.40.50.2300">
    <property type="match status" value="1"/>
</dbReference>
<evidence type="ECO:0000256" key="1">
    <source>
        <dbReference type="ARBA" id="ARBA00004496"/>
    </source>
</evidence>
<dbReference type="Gene3D" id="1.10.10.60">
    <property type="entry name" value="Homeodomain-like"/>
    <property type="match status" value="2"/>
</dbReference>
<comment type="subcellular location">
    <subcellularLocation>
        <location evidence="1">Cytoplasm</location>
    </subcellularLocation>
</comment>
<dbReference type="Pfam" id="PF12833">
    <property type="entry name" value="HTH_18"/>
    <property type="match status" value="1"/>
</dbReference>
<feature type="modified residue" description="4-aspartylphosphate" evidence="8">
    <location>
        <position position="55"/>
    </location>
</feature>
<dbReference type="InterPro" id="IPR051552">
    <property type="entry name" value="HptR"/>
</dbReference>
<feature type="domain" description="Response regulatory" evidence="10">
    <location>
        <begin position="3"/>
        <end position="120"/>
    </location>
</feature>
<evidence type="ECO:0000256" key="5">
    <source>
        <dbReference type="ARBA" id="ARBA00023015"/>
    </source>
</evidence>
<dbReference type="GO" id="GO:0043565">
    <property type="term" value="F:sequence-specific DNA binding"/>
    <property type="evidence" value="ECO:0007669"/>
    <property type="project" value="InterPro"/>
</dbReference>
<evidence type="ECO:0000256" key="8">
    <source>
        <dbReference type="PROSITE-ProRule" id="PRU00169"/>
    </source>
</evidence>
<keyword evidence="2" id="KW-0963">Cytoplasm</keyword>
<evidence type="ECO:0000256" key="6">
    <source>
        <dbReference type="ARBA" id="ARBA00023125"/>
    </source>
</evidence>
<evidence type="ECO:0000256" key="4">
    <source>
        <dbReference type="ARBA" id="ARBA00023012"/>
    </source>
</evidence>
<dbReference type="GO" id="GO:0000160">
    <property type="term" value="P:phosphorelay signal transduction system"/>
    <property type="evidence" value="ECO:0007669"/>
    <property type="project" value="UniProtKB-KW"/>
</dbReference>
<comment type="caution">
    <text evidence="11">The sequence shown here is derived from an EMBL/GenBank/DDBJ whole genome shotgun (WGS) entry which is preliminary data.</text>
</comment>
<dbReference type="InterPro" id="IPR011006">
    <property type="entry name" value="CheY-like_superfamily"/>
</dbReference>
<dbReference type="InterPro" id="IPR041522">
    <property type="entry name" value="CdaR_GGDEF"/>
</dbReference>
<accession>A0A927GU08</accession>